<protein>
    <submittedName>
        <fullName evidence="1">Uncharacterized protein</fullName>
    </submittedName>
</protein>
<organism evidence="1 2">
    <name type="scientific">Thelephora ganbajun</name>
    <name type="common">Ganba fungus</name>
    <dbReference type="NCBI Taxonomy" id="370292"/>
    <lineage>
        <taxon>Eukaryota</taxon>
        <taxon>Fungi</taxon>
        <taxon>Dikarya</taxon>
        <taxon>Basidiomycota</taxon>
        <taxon>Agaricomycotina</taxon>
        <taxon>Agaricomycetes</taxon>
        <taxon>Thelephorales</taxon>
        <taxon>Thelephoraceae</taxon>
        <taxon>Thelephora</taxon>
    </lineage>
</organism>
<comment type="caution">
    <text evidence="1">The sequence shown here is derived from an EMBL/GenBank/DDBJ whole genome shotgun (WGS) entry which is preliminary data.</text>
</comment>
<evidence type="ECO:0000313" key="2">
    <source>
        <dbReference type="Proteomes" id="UP000886501"/>
    </source>
</evidence>
<evidence type="ECO:0000313" key="1">
    <source>
        <dbReference type="EMBL" id="KAF9650734.1"/>
    </source>
</evidence>
<reference evidence="1" key="1">
    <citation type="submission" date="2019-10" db="EMBL/GenBank/DDBJ databases">
        <authorList>
            <consortium name="DOE Joint Genome Institute"/>
            <person name="Kuo A."/>
            <person name="Miyauchi S."/>
            <person name="Kiss E."/>
            <person name="Drula E."/>
            <person name="Kohler A."/>
            <person name="Sanchez-Garcia M."/>
            <person name="Andreopoulos B."/>
            <person name="Barry K.W."/>
            <person name="Bonito G."/>
            <person name="Buee M."/>
            <person name="Carver A."/>
            <person name="Chen C."/>
            <person name="Cichocki N."/>
            <person name="Clum A."/>
            <person name="Culley D."/>
            <person name="Crous P.W."/>
            <person name="Fauchery L."/>
            <person name="Girlanda M."/>
            <person name="Hayes R."/>
            <person name="Keri Z."/>
            <person name="Labutti K."/>
            <person name="Lipzen A."/>
            <person name="Lombard V."/>
            <person name="Magnuson J."/>
            <person name="Maillard F."/>
            <person name="Morin E."/>
            <person name="Murat C."/>
            <person name="Nolan M."/>
            <person name="Ohm R."/>
            <person name="Pangilinan J."/>
            <person name="Pereira M."/>
            <person name="Perotto S."/>
            <person name="Peter M."/>
            <person name="Riley R."/>
            <person name="Sitrit Y."/>
            <person name="Stielow B."/>
            <person name="Szollosi G."/>
            <person name="Zifcakova L."/>
            <person name="Stursova M."/>
            <person name="Spatafora J.W."/>
            <person name="Tedersoo L."/>
            <person name="Vaario L.-M."/>
            <person name="Yamada A."/>
            <person name="Yan M."/>
            <person name="Wang P."/>
            <person name="Xu J."/>
            <person name="Bruns T."/>
            <person name="Baldrian P."/>
            <person name="Vilgalys R."/>
            <person name="Henrissat B."/>
            <person name="Grigoriev I.V."/>
            <person name="Hibbett D."/>
            <person name="Nagy L.G."/>
            <person name="Martin F.M."/>
        </authorList>
    </citation>
    <scope>NUCLEOTIDE SEQUENCE</scope>
    <source>
        <strain evidence="1">P2</strain>
    </source>
</reference>
<sequence length="318" mass="36391">MFLSLPTELVRHILCFCTPQTVAAFSQTCRLAFTLVYDTEDQHLWREVFLSVPFDNLRDSPDYDPSVPIDWKTEVQHRIRASSVVAFTPEDLPLSPEMREQVFDAFELLVKVAHSAIPPFRTDPESSPVPSHNMRWLTDALARCALFYDPERSTAFVGHSNHLERLLAYWATPLRGVPTGNLHTESRCFVYDLRHYTLESNWGVYWAIGTEQLNETRARYIYEADWEHIKHCVNTVLFGIKNDSTGASAHPPNPTKLFCPPMGFNSLRAYSAPGSFNRKPDDWAGVEGVWVRYVCFMDYSDLAGKPIHPSFVYLVAQI</sequence>
<dbReference type="EMBL" id="MU117982">
    <property type="protein sequence ID" value="KAF9650734.1"/>
    <property type="molecule type" value="Genomic_DNA"/>
</dbReference>
<gene>
    <name evidence="1" type="ORF">BDM02DRAFT_1311310</name>
</gene>
<name>A0ACB6ZMC5_THEGA</name>
<reference evidence="1" key="2">
    <citation type="journal article" date="2020" name="Nat. Commun.">
        <title>Large-scale genome sequencing of mycorrhizal fungi provides insights into the early evolution of symbiotic traits.</title>
        <authorList>
            <person name="Miyauchi S."/>
            <person name="Kiss E."/>
            <person name="Kuo A."/>
            <person name="Drula E."/>
            <person name="Kohler A."/>
            <person name="Sanchez-Garcia M."/>
            <person name="Morin E."/>
            <person name="Andreopoulos B."/>
            <person name="Barry K.W."/>
            <person name="Bonito G."/>
            <person name="Buee M."/>
            <person name="Carver A."/>
            <person name="Chen C."/>
            <person name="Cichocki N."/>
            <person name="Clum A."/>
            <person name="Culley D."/>
            <person name="Crous P.W."/>
            <person name="Fauchery L."/>
            <person name="Girlanda M."/>
            <person name="Hayes R.D."/>
            <person name="Keri Z."/>
            <person name="LaButti K."/>
            <person name="Lipzen A."/>
            <person name="Lombard V."/>
            <person name="Magnuson J."/>
            <person name="Maillard F."/>
            <person name="Murat C."/>
            <person name="Nolan M."/>
            <person name="Ohm R.A."/>
            <person name="Pangilinan J."/>
            <person name="Pereira M.F."/>
            <person name="Perotto S."/>
            <person name="Peter M."/>
            <person name="Pfister S."/>
            <person name="Riley R."/>
            <person name="Sitrit Y."/>
            <person name="Stielow J.B."/>
            <person name="Szollosi G."/>
            <person name="Zifcakova L."/>
            <person name="Stursova M."/>
            <person name="Spatafora J.W."/>
            <person name="Tedersoo L."/>
            <person name="Vaario L.M."/>
            <person name="Yamada A."/>
            <person name="Yan M."/>
            <person name="Wang P."/>
            <person name="Xu J."/>
            <person name="Bruns T."/>
            <person name="Baldrian P."/>
            <person name="Vilgalys R."/>
            <person name="Dunand C."/>
            <person name="Henrissat B."/>
            <person name="Grigoriev I.V."/>
            <person name="Hibbett D."/>
            <person name="Nagy L.G."/>
            <person name="Martin F.M."/>
        </authorList>
    </citation>
    <scope>NUCLEOTIDE SEQUENCE</scope>
    <source>
        <strain evidence="1">P2</strain>
    </source>
</reference>
<proteinExistence type="predicted"/>
<keyword evidence="2" id="KW-1185">Reference proteome</keyword>
<dbReference type="Proteomes" id="UP000886501">
    <property type="component" value="Unassembled WGS sequence"/>
</dbReference>
<accession>A0ACB6ZMC5</accession>